<dbReference type="GO" id="GO:0003746">
    <property type="term" value="F:translation elongation factor activity"/>
    <property type="evidence" value="ECO:0007669"/>
    <property type="project" value="UniProtKB-KW"/>
</dbReference>
<evidence type="ECO:0000259" key="1">
    <source>
        <dbReference type="Pfam" id="PF01272"/>
    </source>
</evidence>
<dbReference type="Pfam" id="PF01272">
    <property type="entry name" value="GreA_GreB"/>
    <property type="match status" value="1"/>
</dbReference>
<dbReference type="Proteomes" id="UP000183995">
    <property type="component" value="Unassembled WGS sequence"/>
</dbReference>
<organism evidence="2 3">
    <name type="scientific">Sporobacter termitidis DSM 10068</name>
    <dbReference type="NCBI Taxonomy" id="1123282"/>
    <lineage>
        <taxon>Bacteria</taxon>
        <taxon>Bacillati</taxon>
        <taxon>Bacillota</taxon>
        <taxon>Clostridia</taxon>
        <taxon>Eubacteriales</taxon>
        <taxon>Oscillospiraceae</taxon>
        <taxon>Sporobacter</taxon>
    </lineage>
</organism>
<reference evidence="2 3" key="1">
    <citation type="submission" date="2016-11" db="EMBL/GenBank/DDBJ databases">
        <authorList>
            <person name="Jaros S."/>
            <person name="Januszkiewicz K."/>
            <person name="Wedrychowicz H."/>
        </authorList>
    </citation>
    <scope>NUCLEOTIDE SEQUENCE [LARGE SCALE GENOMIC DNA]</scope>
    <source>
        <strain evidence="2 3">DSM 10068</strain>
    </source>
</reference>
<dbReference type="SUPFAM" id="SSF54534">
    <property type="entry name" value="FKBP-like"/>
    <property type="match status" value="1"/>
</dbReference>
<keyword evidence="2" id="KW-0648">Protein biosynthesis</keyword>
<dbReference type="AlphaFoldDB" id="A0A1M5ZEP4"/>
<dbReference type="EMBL" id="FQXV01000018">
    <property type="protein sequence ID" value="SHI22619.1"/>
    <property type="molecule type" value="Genomic_DNA"/>
</dbReference>
<keyword evidence="2" id="KW-0251">Elongation factor</keyword>
<dbReference type="InterPro" id="IPR036953">
    <property type="entry name" value="GreA/GreB_C_sf"/>
</dbReference>
<dbReference type="GO" id="GO:0003677">
    <property type="term" value="F:DNA binding"/>
    <property type="evidence" value="ECO:0007669"/>
    <property type="project" value="InterPro"/>
</dbReference>
<dbReference type="GO" id="GO:0032784">
    <property type="term" value="P:regulation of DNA-templated transcription elongation"/>
    <property type="evidence" value="ECO:0007669"/>
    <property type="project" value="InterPro"/>
</dbReference>
<sequence>MTNCASLKDPLFEKLNRQLTDIANITARVDRNVHSADVVKETESLSDYAGRLSELLKHMAQAGQEIGVPFVIINCSVEVYDTSCDELIEYHIVNSKVFELEGNDVTFSSPIGRALLFRKVGDTVEFTIPVGKITYIIKSIRFDDDLSIEYEIT</sequence>
<evidence type="ECO:0000313" key="3">
    <source>
        <dbReference type="Proteomes" id="UP000183995"/>
    </source>
</evidence>
<accession>A0A1M5ZEP4</accession>
<keyword evidence="3" id="KW-1185">Reference proteome</keyword>
<dbReference type="RefSeq" id="WP_073082443.1">
    <property type="nucleotide sequence ID" value="NZ_FQXV01000018.1"/>
</dbReference>
<dbReference type="InterPro" id="IPR001437">
    <property type="entry name" value="Tscrpt_elong_fac_GreA/B_C"/>
</dbReference>
<name>A0A1M5ZEP4_9FIRM</name>
<feature type="domain" description="Transcription elongation factor GreA/GreB C-terminal" evidence="1">
    <location>
        <begin position="71"/>
        <end position="141"/>
    </location>
</feature>
<dbReference type="Gene3D" id="3.10.50.30">
    <property type="entry name" value="Transcription elongation factor, GreA/GreB, C-terminal domain"/>
    <property type="match status" value="1"/>
</dbReference>
<gene>
    <name evidence="2" type="ORF">SAMN02745823_03610</name>
</gene>
<protein>
    <submittedName>
        <fullName evidence="2">Transcription elongation factor GreA</fullName>
    </submittedName>
</protein>
<dbReference type="STRING" id="1123282.SAMN02745823_03610"/>
<proteinExistence type="predicted"/>
<evidence type="ECO:0000313" key="2">
    <source>
        <dbReference type="EMBL" id="SHI22619.1"/>
    </source>
</evidence>
<dbReference type="OrthoDB" id="9808774at2"/>